<evidence type="ECO:0000313" key="3">
    <source>
        <dbReference type="Proteomes" id="UP001596156"/>
    </source>
</evidence>
<proteinExistence type="predicted"/>
<reference evidence="3" key="1">
    <citation type="journal article" date="2019" name="Int. J. Syst. Evol. Microbiol.">
        <title>The Global Catalogue of Microorganisms (GCM) 10K type strain sequencing project: providing services to taxonomists for standard genome sequencing and annotation.</title>
        <authorList>
            <consortium name="The Broad Institute Genomics Platform"/>
            <consortium name="The Broad Institute Genome Sequencing Center for Infectious Disease"/>
            <person name="Wu L."/>
            <person name="Ma J."/>
        </authorList>
    </citation>
    <scope>NUCLEOTIDE SEQUENCE [LARGE SCALE GENOMIC DNA]</scope>
    <source>
        <strain evidence="3">CCM 8479</strain>
    </source>
</reference>
<feature type="region of interest" description="Disordered" evidence="1">
    <location>
        <begin position="1"/>
        <end position="30"/>
    </location>
</feature>
<sequence>MAAAAFEGTGGVAATVTNRASGREPTGGGYADDVTIATAPDACEVVPVLVDGAFAGAEAAGWRSLKVSRSECQAISIV</sequence>
<evidence type="ECO:0000313" key="2">
    <source>
        <dbReference type="EMBL" id="MFC5224485.1"/>
    </source>
</evidence>
<comment type="caution">
    <text evidence="2">The sequence shown here is derived from an EMBL/GenBank/DDBJ whole genome shotgun (WGS) entry which is preliminary data.</text>
</comment>
<protein>
    <submittedName>
        <fullName evidence="2">Uncharacterized protein</fullName>
    </submittedName>
</protein>
<keyword evidence="3" id="KW-1185">Reference proteome</keyword>
<organism evidence="2 3">
    <name type="scientific">Streptomyces fimbriatus</name>
    <dbReference type="NCBI Taxonomy" id="68197"/>
    <lineage>
        <taxon>Bacteria</taxon>
        <taxon>Bacillati</taxon>
        <taxon>Actinomycetota</taxon>
        <taxon>Actinomycetes</taxon>
        <taxon>Kitasatosporales</taxon>
        <taxon>Streptomycetaceae</taxon>
        <taxon>Streptomyces</taxon>
    </lineage>
</organism>
<accession>A0ABW0D5Q2</accession>
<name>A0ABW0D5Q2_STRFI</name>
<evidence type="ECO:0000256" key="1">
    <source>
        <dbReference type="SAM" id="MobiDB-lite"/>
    </source>
</evidence>
<dbReference type="EMBL" id="JBHSKL010000009">
    <property type="protein sequence ID" value="MFC5224485.1"/>
    <property type="molecule type" value="Genomic_DNA"/>
</dbReference>
<dbReference type="Gene3D" id="3.90.1560.10">
    <property type="entry name" value="ComB-like"/>
    <property type="match status" value="1"/>
</dbReference>
<gene>
    <name evidence="2" type="ORF">ACFPN6_07715</name>
</gene>
<dbReference type="RefSeq" id="WP_344645722.1">
    <property type="nucleotide sequence ID" value="NZ_BAAASS010000019.1"/>
</dbReference>
<dbReference type="Proteomes" id="UP001596156">
    <property type="component" value="Unassembled WGS sequence"/>
</dbReference>
<dbReference type="InterPro" id="IPR036702">
    <property type="entry name" value="ComB-like_sf"/>
</dbReference>